<organism evidence="2 3">
    <name type="scientific">Steinernema glaseri</name>
    <dbReference type="NCBI Taxonomy" id="37863"/>
    <lineage>
        <taxon>Eukaryota</taxon>
        <taxon>Metazoa</taxon>
        <taxon>Ecdysozoa</taxon>
        <taxon>Nematoda</taxon>
        <taxon>Chromadorea</taxon>
        <taxon>Rhabditida</taxon>
        <taxon>Tylenchina</taxon>
        <taxon>Panagrolaimomorpha</taxon>
        <taxon>Strongyloidoidea</taxon>
        <taxon>Steinernematidae</taxon>
        <taxon>Steinernema</taxon>
    </lineage>
</organism>
<reference evidence="3" key="1">
    <citation type="submission" date="2016-11" db="UniProtKB">
        <authorList>
            <consortium name="WormBaseParasite"/>
        </authorList>
    </citation>
    <scope>IDENTIFICATION</scope>
</reference>
<dbReference type="Proteomes" id="UP000095287">
    <property type="component" value="Unplaced"/>
</dbReference>
<protein>
    <submittedName>
        <fullName evidence="3">HUN domain-containing protein</fullName>
    </submittedName>
</protein>
<evidence type="ECO:0000313" key="3">
    <source>
        <dbReference type="WBParaSite" id="L893_g27898.t1"/>
    </source>
</evidence>
<evidence type="ECO:0000256" key="1">
    <source>
        <dbReference type="SAM" id="MobiDB-lite"/>
    </source>
</evidence>
<evidence type="ECO:0000313" key="2">
    <source>
        <dbReference type="Proteomes" id="UP000095287"/>
    </source>
</evidence>
<proteinExistence type="predicted"/>
<dbReference type="AlphaFoldDB" id="A0A1I7ZMW4"/>
<feature type="region of interest" description="Disordered" evidence="1">
    <location>
        <begin position="1"/>
        <end position="109"/>
    </location>
</feature>
<keyword evidence="2" id="KW-1185">Reference proteome</keyword>
<feature type="compositionally biased region" description="Polar residues" evidence="1">
    <location>
        <begin position="8"/>
        <end position="22"/>
    </location>
</feature>
<feature type="compositionally biased region" description="Polar residues" evidence="1">
    <location>
        <begin position="76"/>
        <end position="85"/>
    </location>
</feature>
<sequence length="217" mass="23996">MEPKPKKQTQIGLTGRQTQQEATPARPTSMLLLGRKVPKCTNAPPAKKRKVRPSMVQVPVRRSLVANGGDRVASPASDSSSTFGNFGNKAHKKEMTPRDRRKAANAGNLPSWIPACNSENGDDVYDILIGDAIRKRWDGFVDFAGRVNGECSPSDLYIGKNYGQDPVTEDIKKQQEQNKANITDEQKKARTVDEQKKPKMIDDQKKPKIVDGVIQLS</sequence>
<name>A0A1I7ZMW4_9BILA</name>
<feature type="region of interest" description="Disordered" evidence="1">
    <location>
        <begin position="175"/>
        <end position="206"/>
    </location>
</feature>
<dbReference type="WBParaSite" id="L893_g27898.t1">
    <property type="protein sequence ID" value="L893_g27898.t1"/>
    <property type="gene ID" value="L893_g27898"/>
</dbReference>
<accession>A0A1I7ZMW4</accession>